<feature type="compositionally biased region" description="Polar residues" evidence="1">
    <location>
        <begin position="21"/>
        <end position="44"/>
    </location>
</feature>
<comment type="caution">
    <text evidence="2">The sequence shown here is derived from an EMBL/GenBank/DDBJ whole genome shotgun (WGS) entry which is preliminary data.</text>
</comment>
<accession>A0A164YD43</accession>
<name>A0A164YD43_9CRUS</name>
<dbReference type="Proteomes" id="UP000076858">
    <property type="component" value="Unassembled WGS sequence"/>
</dbReference>
<keyword evidence="3" id="KW-1185">Reference proteome</keyword>
<organism evidence="2 3">
    <name type="scientific">Daphnia magna</name>
    <dbReference type="NCBI Taxonomy" id="35525"/>
    <lineage>
        <taxon>Eukaryota</taxon>
        <taxon>Metazoa</taxon>
        <taxon>Ecdysozoa</taxon>
        <taxon>Arthropoda</taxon>
        <taxon>Crustacea</taxon>
        <taxon>Branchiopoda</taxon>
        <taxon>Diplostraca</taxon>
        <taxon>Cladocera</taxon>
        <taxon>Anomopoda</taxon>
        <taxon>Daphniidae</taxon>
        <taxon>Daphnia</taxon>
    </lineage>
</organism>
<reference evidence="2 3" key="1">
    <citation type="submission" date="2016-03" db="EMBL/GenBank/DDBJ databases">
        <title>EvidentialGene: Evidence-directed Construction of Genes on Genomes.</title>
        <authorList>
            <person name="Gilbert D.G."/>
            <person name="Choi J.-H."/>
            <person name="Mockaitis K."/>
            <person name="Colbourne J."/>
            <person name="Pfrender M."/>
        </authorList>
    </citation>
    <scope>NUCLEOTIDE SEQUENCE [LARGE SCALE GENOMIC DNA]</scope>
    <source>
        <strain evidence="2 3">Xinb3</strain>
        <tissue evidence="2">Complete organism</tissue>
    </source>
</reference>
<feature type="compositionally biased region" description="Polar residues" evidence="1">
    <location>
        <begin position="1"/>
        <end position="13"/>
    </location>
</feature>
<evidence type="ECO:0000256" key="1">
    <source>
        <dbReference type="SAM" id="MobiDB-lite"/>
    </source>
</evidence>
<dbReference type="EMBL" id="LRGB01000924">
    <property type="protein sequence ID" value="KZS15138.1"/>
    <property type="molecule type" value="Genomic_DNA"/>
</dbReference>
<proteinExistence type="predicted"/>
<feature type="region of interest" description="Disordered" evidence="1">
    <location>
        <begin position="1"/>
        <end position="44"/>
    </location>
</feature>
<protein>
    <submittedName>
        <fullName evidence="2">Putative Latrophilin Cirl</fullName>
    </submittedName>
</protein>
<dbReference type="AlphaFoldDB" id="A0A164YD43"/>
<sequence>MINSTRKPENGSSKLYGRDSGNGSSEQNYSSPHQQQQQTSGIIY</sequence>
<evidence type="ECO:0000313" key="3">
    <source>
        <dbReference type="Proteomes" id="UP000076858"/>
    </source>
</evidence>
<evidence type="ECO:0000313" key="2">
    <source>
        <dbReference type="EMBL" id="KZS15138.1"/>
    </source>
</evidence>
<gene>
    <name evidence="2" type="ORF">APZ42_019377</name>
</gene>